<comment type="subcellular location">
    <subcellularLocation>
        <location evidence="1 4">Nucleus</location>
    </subcellularLocation>
</comment>
<dbReference type="EMBL" id="CCKQ01001696">
    <property type="protein sequence ID" value="CDW72817.1"/>
    <property type="molecule type" value="Genomic_DNA"/>
</dbReference>
<dbReference type="InterPro" id="IPR001680">
    <property type="entry name" value="WD40_rpt"/>
</dbReference>
<evidence type="ECO:0000256" key="3">
    <source>
        <dbReference type="PROSITE-ProRule" id="PRU00221"/>
    </source>
</evidence>
<gene>
    <name evidence="7" type="primary">Contig3324.g150</name>
    <name evidence="7" type="ORF">STYLEM_1782</name>
</gene>
<dbReference type="GO" id="GO:0006281">
    <property type="term" value="P:DNA repair"/>
    <property type="evidence" value="ECO:0007669"/>
    <property type="project" value="UniProtKB-KW"/>
</dbReference>
<dbReference type="Proteomes" id="UP000039865">
    <property type="component" value="Unassembled WGS sequence"/>
</dbReference>
<organism evidence="7 8">
    <name type="scientific">Stylonychia lemnae</name>
    <name type="common">Ciliate</name>
    <dbReference type="NCBI Taxonomy" id="5949"/>
    <lineage>
        <taxon>Eukaryota</taxon>
        <taxon>Sar</taxon>
        <taxon>Alveolata</taxon>
        <taxon>Ciliophora</taxon>
        <taxon>Intramacronucleata</taxon>
        <taxon>Spirotrichea</taxon>
        <taxon>Stichotrichia</taxon>
        <taxon>Sporadotrichida</taxon>
        <taxon>Oxytrichidae</taxon>
        <taxon>Stylonychinae</taxon>
        <taxon>Stylonychia</taxon>
    </lineage>
</organism>
<dbReference type="UniPathway" id="UPA00143"/>
<comment type="similarity">
    <text evidence="4">Belongs to the WD repeat PRP19 family.</text>
</comment>
<dbReference type="InterPro" id="IPR013083">
    <property type="entry name" value="Znf_RING/FYVE/PHD"/>
</dbReference>
<keyword evidence="4" id="KW-0833">Ubl conjugation pathway</keyword>
<dbReference type="PROSITE" id="PS50294">
    <property type="entry name" value="WD_REPEATS_REGION"/>
    <property type="match status" value="1"/>
</dbReference>
<dbReference type="GO" id="GO:0000398">
    <property type="term" value="P:mRNA splicing, via spliceosome"/>
    <property type="evidence" value="ECO:0007669"/>
    <property type="project" value="InterPro"/>
</dbReference>
<dbReference type="OMA" id="QRYVEDH"/>
<dbReference type="GO" id="GO:0061630">
    <property type="term" value="F:ubiquitin protein ligase activity"/>
    <property type="evidence" value="ECO:0007669"/>
    <property type="project" value="UniProtKB-UniRule"/>
</dbReference>
<dbReference type="InParanoid" id="A0A077ZSI1"/>
<keyword evidence="4" id="KW-0234">DNA repair</keyword>
<feature type="repeat" description="WD" evidence="3">
    <location>
        <begin position="353"/>
        <end position="394"/>
    </location>
</feature>
<dbReference type="EC" id="2.3.2.27" evidence="4"/>
<comment type="catalytic activity">
    <reaction evidence="4">
        <text>S-ubiquitinyl-[E2 ubiquitin-conjugating enzyme]-L-cysteine + [acceptor protein]-L-lysine = [E2 ubiquitin-conjugating enzyme]-L-cysteine + N(6)-ubiquitinyl-[acceptor protein]-L-lysine.</text>
        <dbReference type="EC" id="2.3.2.27"/>
    </reaction>
</comment>
<keyword evidence="4" id="KW-0747">Spliceosome</keyword>
<dbReference type="PANTHER" id="PTHR43995">
    <property type="entry name" value="PRE-MRNA-PROCESSING FACTOR 19"/>
    <property type="match status" value="1"/>
</dbReference>
<dbReference type="PANTHER" id="PTHR43995:SF1">
    <property type="entry name" value="PRE-MRNA-PROCESSING FACTOR 19"/>
    <property type="match status" value="1"/>
</dbReference>
<keyword evidence="2 4" id="KW-0539">Nucleus</keyword>
<dbReference type="InterPro" id="IPR036322">
    <property type="entry name" value="WD40_repeat_dom_sf"/>
</dbReference>
<dbReference type="GO" id="GO:0005737">
    <property type="term" value="C:cytoplasm"/>
    <property type="evidence" value="ECO:0007669"/>
    <property type="project" value="TreeGrafter"/>
</dbReference>
<evidence type="ECO:0000313" key="8">
    <source>
        <dbReference type="Proteomes" id="UP000039865"/>
    </source>
</evidence>
<keyword evidence="4" id="KW-0227">DNA damage</keyword>
<evidence type="ECO:0000256" key="4">
    <source>
        <dbReference type="RuleBase" id="RU367101"/>
    </source>
</evidence>
<accession>A0A077ZSI1</accession>
<name>A0A077ZSI1_STYLE</name>
<dbReference type="Pfam" id="PF08606">
    <property type="entry name" value="Prp19"/>
    <property type="match status" value="1"/>
</dbReference>
<dbReference type="InterPro" id="IPR015943">
    <property type="entry name" value="WD40/YVTN_repeat-like_dom_sf"/>
</dbReference>
<keyword evidence="4" id="KW-0507">mRNA processing</keyword>
<dbReference type="OrthoDB" id="687049at2759"/>
<dbReference type="SMART" id="SM00320">
    <property type="entry name" value="WD40"/>
    <property type="match status" value="6"/>
</dbReference>
<keyword evidence="4" id="KW-0808">Transferase</keyword>
<keyword evidence="8" id="KW-1185">Reference proteome</keyword>
<keyword evidence="4" id="KW-0508">mRNA splicing</keyword>
<dbReference type="Pfam" id="PF00400">
    <property type="entry name" value="WD40"/>
    <property type="match status" value="3"/>
</dbReference>
<dbReference type="PROSITE" id="PS50082">
    <property type="entry name" value="WD_REPEATS_2"/>
    <property type="match status" value="2"/>
</dbReference>
<dbReference type="InterPro" id="IPR038959">
    <property type="entry name" value="Prp19"/>
</dbReference>
<reference evidence="7 8" key="1">
    <citation type="submission" date="2014-06" db="EMBL/GenBank/DDBJ databases">
        <authorList>
            <person name="Swart Estienne"/>
        </authorList>
    </citation>
    <scope>NUCLEOTIDE SEQUENCE [LARGE SCALE GENOMIC DNA]</scope>
    <source>
        <strain evidence="7 8">130c</strain>
    </source>
</reference>
<evidence type="ECO:0000313" key="7">
    <source>
        <dbReference type="EMBL" id="CDW72817.1"/>
    </source>
</evidence>
<dbReference type="AlphaFoldDB" id="A0A077ZSI1"/>
<dbReference type="Pfam" id="PF12894">
    <property type="entry name" value="ANAPC4_WD40"/>
    <property type="match status" value="1"/>
</dbReference>
<evidence type="ECO:0000259" key="6">
    <source>
        <dbReference type="Pfam" id="PF12894"/>
    </source>
</evidence>
<dbReference type="InterPro" id="IPR013915">
    <property type="entry name" value="Prp19_cc"/>
</dbReference>
<dbReference type="SUPFAM" id="SSF50978">
    <property type="entry name" value="WD40 repeat-like"/>
    <property type="match status" value="1"/>
</dbReference>
<comment type="pathway">
    <text evidence="4">Protein modification; protein ubiquitination.</text>
</comment>
<dbReference type="InterPro" id="IPR024977">
    <property type="entry name" value="Apc4-like_WD40_dom"/>
</dbReference>
<evidence type="ECO:0000256" key="1">
    <source>
        <dbReference type="ARBA" id="ARBA00004123"/>
    </source>
</evidence>
<comment type="subunit">
    <text evidence="4">Homotetramer.</text>
</comment>
<evidence type="ECO:0000256" key="2">
    <source>
        <dbReference type="ARBA" id="ARBA00023242"/>
    </source>
</evidence>
<dbReference type="GO" id="GO:0071006">
    <property type="term" value="C:U2-type catalytic step 1 spliceosome"/>
    <property type="evidence" value="ECO:0007669"/>
    <property type="project" value="TreeGrafter"/>
</dbReference>
<evidence type="ECO:0000259" key="5">
    <source>
        <dbReference type="Pfam" id="PF08606"/>
    </source>
</evidence>
<sequence>MSVSTCALSGLPLENPVVCVKTGHVFERDLIKKQIQHTGQCPLTGVDLSFEQDFIELQVSQSALPKPPVANNIPGVLQMLQSEWDNVMLEVFQLRKSLEQTRRELSQALYQHDAACRVICRLMKEKDELQNVLKLTSDKMEQYKSELASQVVQGGSSGQGYVREEKEDEGIYKELVNRMDKLSDELLASRKHFKAPVSYPKLEEYKQLKQIGSFPLHESTKPGILDLDINSLDDRFILTGGRDSKVILFDRKEGQILKKLEPFDSKKKPAATVAKFVPGQNELYSLVGSADGEAAIWALDYQNNHYQEKYAFKHHKSAITGMTFQALNEYAVVGSKDKTWSFHSLFQGVRLATVQEQEEVHSVEFHPDGLVLAVGLKNGAVKIYDIRTQQSVLEFADFKGQGEVKSLSFSNKGVQLAAGWSNMKECKVFSLRKTNEVLSPLNTTESNSTQAVSFDHYGGYLLTGSGNVVNIYGGKQLREPTHSIVAHEGIINVAKFSPQGSLVVSGAEDRFLKIHSL</sequence>
<feature type="repeat" description="WD" evidence="3">
    <location>
        <begin position="484"/>
        <end position="517"/>
    </location>
</feature>
<dbReference type="FunFam" id="3.30.40.10:FF:000027">
    <property type="entry name" value="Pre-mRNA-processing factor 19, putative"/>
    <property type="match status" value="1"/>
</dbReference>
<dbReference type="Gene3D" id="2.130.10.10">
    <property type="entry name" value="YVTN repeat-like/Quinoprotein amine dehydrogenase"/>
    <property type="match status" value="1"/>
</dbReference>
<comment type="function">
    <text evidence="4">Ubiquitin-protein ligase which is mainly involved pre-mRNA splicing and DNA repair. Required for pre-mRNA splicing as component of the spliceosome.</text>
</comment>
<dbReference type="GO" id="GO:0070534">
    <property type="term" value="P:protein K63-linked ubiquitination"/>
    <property type="evidence" value="ECO:0007669"/>
    <property type="project" value="UniProtKB-UniRule"/>
</dbReference>
<feature type="domain" description="Prp19 coiled-coil region" evidence="5">
    <location>
        <begin position="71"/>
        <end position="133"/>
    </location>
</feature>
<feature type="domain" description="Anaphase-promoting complex subunit 4-like WD40" evidence="6">
    <location>
        <begin position="348"/>
        <end position="394"/>
    </location>
</feature>
<protein>
    <recommendedName>
        <fullName evidence="4">Pre-mRNA-processing factor 19</fullName>
        <ecNumber evidence="4">2.3.2.27</ecNumber>
    </recommendedName>
</protein>
<proteinExistence type="inferred from homology"/>
<dbReference type="FunCoup" id="A0A077ZSI1">
    <property type="interactions" value="577"/>
</dbReference>
<dbReference type="Gene3D" id="3.30.40.10">
    <property type="entry name" value="Zinc/RING finger domain, C3HC4 (zinc finger)"/>
    <property type="match status" value="1"/>
</dbReference>
<dbReference type="GO" id="GO:0000974">
    <property type="term" value="C:Prp19 complex"/>
    <property type="evidence" value="ECO:0007669"/>
    <property type="project" value="UniProtKB-UniRule"/>
</dbReference>
<keyword evidence="3" id="KW-0853">WD repeat</keyword>
<dbReference type="SUPFAM" id="SSF57850">
    <property type="entry name" value="RING/U-box"/>
    <property type="match status" value="1"/>
</dbReference>